<protein>
    <submittedName>
        <fullName evidence="1">Uncharacterized protein</fullName>
    </submittedName>
</protein>
<comment type="caution">
    <text evidence="1">The sequence shown here is derived from an EMBL/GenBank/DDBJ whole genome shotgun (WGS) entry which is preliminary data.</text>
</comment>
<reference evidence="1" key="1">
    <citation type="submission" date="2019-08" db="EMBL/GenBank/DDBJ databases">
        <authorList>
            <person name="Kucharzyk K."/>
            <person name="Murdoch R.W."/>
            <person name="Higgins S."/>
            <person name="Loffler F."/>
        </authorList>
    </citation>
    <scope>NUCLEOTIDE SEQUENCE</scope>
</reference>
<gene>
    <name evidence="1" type="ORF">SDC9_204469</name>
</gene>
<dbReference type="EMBL" id="VSSQ01127507">
    <property type="protein sequence ID" value="MPN56777.1"/>
    <property type="molecule type" value="Genomic_DNA"/>
</dbReference>
<sequence>MIIMVIEIIIAVLKDSITRFLFLAPKLYPMIGLNPWAKPNIGMNIKD</sequence>
<proteinExistence type="predicted"/>
<accession>A0A645J046</accession>
<evidence type="ECO:0000313" key="1">
    <source>
        <dbReference type="EMBL" id="MPN56777.1"/>
    </source>
</evidence>
<name>A0A645J046_9ZZZZ</name>
<dbReference type="AlphaFoldDB" id="A0A645J046"/>
<organism evidence="1">
    <name type="scientific">bioreactor metagenome</name>
    <dbReference type="NCBI Taxonomy" id="1076179"/>
    <lineage>
        <taxon>unclassified sequences</taxon>
        <taxon>metagenomes</taxon>
        <taxon>ecological metagenomes</taxon>
    </lineage>
</organism>